<keyword evidence="2" id="KW-0808">Transferase</keyword>
<sequence>MGRFASTASTYEHLRPPYPGAFFRGVAQKLGLSQRCALIDLGTGPGLLALGFAPYVGRIVGVDPEPAMIEAAREAAARGGQALTLIEGKAETLAPDIGTFDIVTIGRALHWMDREATVARLDQIVARDGAILVCASFSVTDGRNPWVDGYNEIRRRWSPEKLWQEAGKGARTHRDLPTFFRGSAFAPTERVAVETSHAVSVRDLTQRVLTYSSSSPEALGDKVEAALRDVESHLAAFSRDGMIAETIVSTAEIVKR</sequence>
<evidence type="ECO:0000256" key="2">
    <source>
        <dbReference type="ARBA" id="ARBA00022679"/>
    </source>
</evidence>
<dbReference type="Gene3D" id="3.40.50.150">
    <property type="entry name" value="Vaccinia Virus protein VP39"/>
    <property type="match status" value="1"/>
</dbReference>
<accession>A0AAE5X3U6</accession>
<dbReference type="Proteomes" id="UP000288972">
    <property type="component" value="Chromosome"/>
</dbReference>
<keyword evidence="1 4" id="KW-0489">Methyltransferase</keyword>
<gene>
    <name evidence="5" type="ORF">EAS56_34295</name>
    <name evidence="4" type="ORF">XH91_25760</name>
</gene>
<keyword evidence="7" id="KW-1185">Reference proteome</keyword>
<reference evidence="5 7" key="2">
    <citation type="submission" date="2018-10" db="EMBL/GenBank/DDBJ databases">
        <title>Bradyrhizobium sp. nov., effective nodules isolated from peanut in China.</title>
        <authorList>
            <person name="Li Y."/>
        </authorList>
    </citation>
    <scope>NUCLEOTIDE SEQUENCE [LARGE SCALE GENOMIC DNA]</scope>
    <source>
        <strain evidence="5 7">CCBAU 53426</strain>
    </source>
</reference>
<evidence type="ECO:0000256" key="1">
    <source>
        <dbReference type="ARBA" id="ARBA00022603"/>
    </source>
</evidence>
<dbReference type="InterPro" id="IPR051052">
    <property type="entry name" value="Diverse_substrate_MTase"/>
</dbReference>
<dbReference type="CDD" id="cd02440">
    <property type="entry name" value="AdoMet_MTases"/>
    <property type="match status" value="1"/>
</dbReference>
<dbReference type="PANTHER" id="PTHR44942:SF4">
    <property type="entry name" value="METHYLTRANSFERASE TYPE 11 DOMAIN-CONTAINING PROTEIN"/>
    <property type="match status" value="1"/>
</dbReference>
<dbReference type="InterPro" id="IPR041698">
    <property type="entry name" value="Methyltransf_25"/>
</dbReference>
<dbReference type="PANTHER" id="PTHR44942">
    <property type="entry name" value="METHYLTRANSF_11 DOMAIN-CONTAINING PROTEIN"/>
    <property type="match status" value="1"/>
</dbReference>
<evidence type="ECO:0000313" key="6">
    <source>
        <dbReference type="Proteomes" id="UP000288972"/>
    </source>
</evidence>
<dbReference type="Pfam" id="PF13649">
    <property type="entry name" value="Methyltransf_25"/>
    <property type="match status" value="1"/>
</dbReference>
<dbReference type="Proteomes" id="UP000290401">
    <property type="component" value="Unassembled WGS sequence"/>
</dbReference>
<name>A0AAE5X3U6_9BRAD</name>
<dbReference type="KEGG" id="bgz:XH91_25760"/>
<organism evidence="4 6">
    <name type="scientific">Bradyrhizobium guangzhouense</name>
    <dbReference type="NCBI Taxonomy" id="1325095"/>
    <lineage>
        <taxon>Bacteria</taxon>
        <taxon>Pseudomonadati</taxon>
        <taxon>Pseudomonadota</taxon>
        <taxon>Alphaproteobacteria</taxon>
        <taxon>Hyphomicrobiales</taxon>
        <taxon>Nitrobacteraceae</taxon>
        <taxon>Bradyrhizobium</taxon>
    </lineage>
</organism>
<evidence type="ECO:0000259" key="3">
    <source>
        <dbReference type="Pfam" id="PF13649"/>
    </source>
</evidence>
<dbReference type="EMBL" id="RDQZ01000044">
    <property type="protein sequence ID" value="RXH06415.1"/>
    <property type="molecule type" value="Genomic_DNA"/>
</dbReference>
<dbReference type="SUPFAM" id="SSF53335">
    <property type="entry name" value="S-adenosyl-L-methionine-dependent methyltransferases"/>
    <property type="match status" value="1"/>
</dbReference>
<dbReference type="EMBL" id="CP030053">
    <property type="protein sequence ID" value="QAU48422.1"/>
    <property type="molecule type" value="Genomic_DNA"/>
</dbReference>
<dbReference type="GO" id="GO:0008757">
    <property type="term" value="F:S-adenosylmethionine-dependent methyltransferase activity"/>
    <property type="evidence" value="ECO:0007669"/>
    <property type="project" value="InterPro"/>
</dbReference>
<feature type="domain" description="Methyltransferase" evidence="3">
    <location>
        <begin position="39"/>
        <end position="126"/>
    </location>
</feature>
<proteinExistence type="predicted"/>
<reference evidence="4 6" key="1">
    <citation type="submission" date="2018-06" db="EMBL/GenBank/DDBJ databases">
        <title>Comparative genomics of rhizobia nodulating Arachis hypogaea in China.</title>
        <authorList>
            <person name="Li Y."/>
        </authorList>
    </citation>
    <scope>NUCLEOTIDE SEQUENCE [LARGE SCALE GENOMIC DNA]</scope>
    <source>
        <strain evidence="4 6">CCBAU 51670</strain>
    </source>
</reference>
<protein>
    <submittedName>
        <fullName evidence="4">Class I SAM-dependent methyltransferase</fullName>
    </submittedName>
</protein>
<evidence type="ECO:0000313" key="7">
    <source>
        <dbReference type="Proteomes" id="UP000290401"/>
    </source>
</evidence>
<dbReference type="InterPro" id="IPR029063">
    <property type="entry name" value="SAM-dependent_MTases_sf"/>
</dbReference>
<evidence type="ECO:0000313" key="5">
    <source>
        <dbReference type="EMBL" id="RXH06415.1"/>
    </source>
</evidence>
<evidence type="ECO:0000313" key="4">
    <source>
        <dbReference type="EMBL" id="QAU48422.1"/>
    </source>
</evidence>
<dbReference type="RefSeq" id="WP_128953181.1">
    <property type="nucleotide sequence ID" value="NZ_CP030053.1"/>
</dbReference>
<dbReference type="AlphaFoldDB" id="A0AAE5X3U6"/>
<dbReference type="GO" id="GO:0032259">
    <property type="term" value="P:methylation"/>
    <property type="evidence" value="ECO:0007669"/>
    <property type="project" value="UniProtKB-KW"/>
</dbReference>